<evidence type="ECO:0000313" key="1">
    <source>
        <dbReference type="EMBL" id="GLL08691.1"/>
    </source>
</evidence>
<evidence type="ECO:0000313" key="2">
    <source>
        <dbReference type="Proteomes" id="UP001143480"/>
    </source>
</evidence>
<gene>
    <name evidence="1" type="ORF">GCM10017581_104590</name>
</gene>
<comment type="caution">
    <text evidence="1">The sequence shown here is derived from an EMBL/GenBank/DDBJ whole genome shotgun (WGS) entry which is preliminary data.</text>
</comment>
<protein>
    <submittedName>
        <fullName evidence="1">Uncharacterized protein</fullName>
    </submittedName>
</protein>
<sequence>MGESYGWTDNGRQVFDPLRLEQAAAEIRKNQKPADLQAQLLSNLIPEAAFGDIGGGPAAFARLSAAYKSMAAELEKVGIDMTDLASRTLAAAQLAHAVDPATQAAARHGQMLE</sequence>
<dbReference type="RefSeq" id="WP_223094649.1">
    <property type="nucleotide sequence ID" value="NZ_BAAAXA010000001.1"/>
</dbReference>
<reference evidence="1" key="2">
    <citation type="submission" date="2023-01" db="EMBL/GenBank/DDBJ databases">
        <authorList>
            <person name="Sun Q."/>
            <person name="Evtushenko L."/>
        </authorList>
    </citation>
    <scope>NUCLEOTIDE SEQUENCE</scope>
    <source>
        <strain evidence="1">VKM Ac-1321</strain>
    </source>
</reference>
<dbReference type="EMBL" id="BSFP01000175">
    <property type="protein sequence ID" value="GLL08691.1"/>
    <property type="molecule type" value="Genomic_DNA"/>
</dbReference>
<accession>A0A9W6KY41</accession>
<dbReference type="AlphaFoldDB" id="A0A9W6KY41"/>
<name>A0A9W6KY41_9ACTN</name>
<keyword evidence="2" id="KW-1185">Reference proteome</keyword>
<organism evidence="1 2">
    <name type="scientific">Dactylosporangium matsuzakiense</name>
    <dbReference type="NCBI Taxonomy" id="53360"/>
    <lineage>
        <taxon>Bacteria</taxon>
        <taxon>Bacillati</taxon>
        <taxon>Actinomycetota</taxon>
        <taxon>Actinomycetes</taxon>
        <taxon>Micromonosporales</taxon>
        <taxon>Micromonosporaceae</taxon>
        <taxon>Dactylosporangium</taxon>
    </lineage>
</organism>
<reference evidence="1" key="1">
    <citation type="journal article" date="2014" name="Int. J. Syst. Evol. Microbiol.">
        <title>Complete genome sequence of Corynebacterium casei LMG S-19264T (=DSM 44701T), isolated from a smear-ripened cheese.</title>
        <authorList>
            <consortium name="US DOE Joint Genome Institute (JGI-PGF)"/>
            <person name="Walter F."/>
            <person name="Albersmeier A."/>
            <person name="Kalinowski J."/>
            <person name="Ruckert C."/>
        </authorList>
    </citation>
    <scope>NUCLEOTIDE SEQUENCE</scope>
    <source>
        <strain evidence="1">VKM Ac-1321</strain>
    </source>
</reference>
<dbReference type="Proteomes" id="UP001143480">
    <property type="component" value="Unassembled WGS sequence"/>
</dbReference>
<proteinExistence type="predicted"/>